<dbReference type="DNASU" id="4541578"/>
<accession>A0Q1U8</accession>
<dbReference type="RefSeq" id="WP_011722590.1">
    <property type="nucleotide sequence ID" value="NC_008593.1"/>
</dbReference>
<dbReference type="KEGG" id="cno:NT01CX_0091"/>
<evidence type="ECO:0000313" key="3">
    <source>
        <dbReference type="Proteomes" id="UP000008220"/>
    </source>
</evidence>
<dbReference type="EMBL" id="CP000382">
    <property type="protein sequence ID" value="ABK61421.1"/>
    <property type="molecule type" value="Genomic_DNA"/>
</dbReference>
<evidence type="ECO:0000256" key="1">
    <source>
        <dbReference type="SAM" id="Phobius"/>
    </source>
</evidence>
<keyword evidence="1" id="KW-0812">Transmembrane</keyword>
<dbReference type="HOGENOM" id="CLU_1238415_0_0_9"/>
<gene>
    <name evidence="2" type="ordered locus">NT01CX_0091</name>
</gene>
<feature type="transmembrane region" description="Helical" evidence="1">
    <location>
        <begin position="12"/>
        <end position="30"/>
    </location>
</feature>
<sequence length="218" mass="25281">MKIKFKKPFNNPVIRIIYFVSIVLIAIYLFQTYGSNKGEIIECKNCYCFKDQWNNIKNNPSINKNAKVLSCWLYYDKASPKPALKIMLINKNKFHRFQYVDAICKNDEIVLEFNGTYKNLENEFSKGISTDEFMTSLDTVWKNAHNIFKTPSSKYSLFVTSKHSNSITKQSNAFYIGKNGALTKISEKDFPLNDVNYMNCSKLDEQDKSSENACIIFK</sequence>
<keyword evidence="3" id="KW-1185">Reference proteome</keyword>
<name>A0Q1U8_CLONN</name>
<proteinExistence type="predicted"/>
<keyword evidence="1" id="KW-0472">Membrane</keyword>
<dbReference type="AlphaFoldDB" id="A0Q1U8"/>
<organism evidence="2 3">
    <name type="scientific">Clostridium novyi (strain NT)</name>
    <dbReference type="NCBI Taxonomy" id="386415"/>
    <lineage>
        <taxon>Bacteria</taxon>
        <taxon>Bacillati</taxon>
        <taxon>Bacillota</taxon>
        <taxon>Clostridia</taxon>
        <taxon>Eubacteriales</taxon>
        <taxon>Clostridiaceae</taxon>
        <taxon>Clostridium</taxon>
    </lineage>
</organism>
<dbReference type="PATRIC" id="fig|386415.7.peg.1631"/>
<protein>
    <submittedName>
        <fullName evidence="2">Uncharacterized protein</fullName>
    </submittedName>
</protein>
<dbReference type="eggNOG" id="ENOG5032726">
    <property type="taxonomic scope" value="Bacteria"/>
</dbReference>
<keyword evidence="1" id="KW-1133">Transmembrane helix</keyword>
<reference evidence="2 3" key="1">
    <citation type="journal article" date="2006" name="Nat. Biotechnol.">
        <title>The genome and transcriptomes of the anti-tumor agent Clostridium novyi-NT.</title>
        <authorList>
            <person name="Bettegowda C."/>
            <person name="Huang X."/>
            <person name="Lin J."/>
            <person name="Cheong I."/>
            <person name="Kohli M."/>
            <person name="Szabo S.A."/>
            <person name="Zhang X."/>
            <person name="Diaz L.A. Jr."/>
            <person name="Velculescu V.E."/>
            <person name="Parmigiani G."/>
            <person name="Kinzler K.W."/>
            <person name="Vogelstein B."/>
            <person name="Zhou S."/>
        </authorList>
    </citation>
    <scope>NUCLEOTIDE SEQUENCE [LARGE SCALE GENOMIC DNA]</scope>
    <source>
        <strain evidence="2 3">NT</strain>
    </source>
</reference>
<dbReference type="STRING" id="386415.NT01CX_0091"/>
<dbReference type="Proteomes" id="UP000008220">
    <property type="component" value="Chromosome"/>
</dbReference>
<evidence type="ECO:0000313" key="2">
    <source>
        <dbReference type="EMBL" id="ABK61421.1"/>
    </source>
</evidence>